<proteinExistence type="predicted"/>
<dbReference type="GO" id="GO:0005829">
    <property type="term" value="C:cytosol"/>
    <property type="evidence" value="ECO:0007669"/>
    <property type="project" value="TreeGrafter"/>
</dbReference>
<evidence type="ECO:0000313" key="1">
    <source>
        <dbReference type="EMBL" id="PVG80743.1"/>
    </source>
</evidence>
<dbReference type="InterPro" id="IPR023214">
    <property type="entry name" value="HAD_sf"/>
</dbReference>
<dbReference type="Pfam" id="PF00702">
    <property type="entry name" value="Hydrolase"/>
    <property type="match status" value="1"/>
</dbReference>
<dbReference type="OrthoDB" id="4547358at2"/>
<dbReference type="Proteomes" id="UP000246018">
    <property type="component" value="Unassembled WGS sequence"/>
</dbReference>
<evidence type="ECO:0008006" key="3">
    <source>
        <dbReference type="Google" id="ProtNLM"/>
    </source>
</evidence>
<dbReference type="SUPFAM" id="SSF56784">
    <property type="entry name" value="HAD-like"/>
    <property type="match status" value="1"/>
</dbReference>
<dbReference type="GO" id="GO:0006281">
    <property type="term" value="P:DNA repair"/>
    <property type="evidence" value="ECO:0007669"/>
    <property type="project" value="TreeGrafter"/>
</dbReference>
<dbReference type="InterPro" id="IPR006439">
    <property type="entry name" value="HAD-SF_hydro_IA"/>
</dbReference>
<dbReference type="InterPro" id="IPR050155">
    <property type="entry name" value="HAD-like_hydrolase_sf"/>
</dbReference>
<sequence length="238" mass="25174">MVRQHLGHHRHPITMTAPLVLLNSAQAVLLDFDGPIAELMPPPVNSEAATAARQILAGIELPYEIETSTDHLAVLRWARIAMTAFSLGSKRHAPAEVQAAEVCAASVHAAAFMEFGHSRDLPLAIVSNNSSDAVRTALARWHWLDRIAAFACRTPDAIDWMKPSPRLLLLAADVLHVNISRTVFVEDAVSDVVAAKAAGAPLIGLAKSEARANELGEAGADLVADLRDGSALGLGGLG</sequence>
<dbReference type="EMBL" id="QDGZ01000014">
    <property type="protein sequence ID" value="PVG80743.1"/>
    <property type="molecule type" value="Genomic_DNA"/>
</dbReference>
<comment type="caution">
    <text evidence="1">The sequence shown here is derived from an EMBL/GenBank/DDBJ whole genome shotgun (WGS) entry which is preliminary data.</text>
</comment>
<accession>A0A2T8F4V2</accession>
<dbReference type="NCBIfam" id="TIGR01509">
    <property type="entry name" value="HAD-SF-IA-v3"/>
    <property type="match status" value="1"/>
</dbReference>
<name>A0A2T8F4V2_9ACTN</name>
<organism evidence="1 2">
    <name type="scientific">Nocardioides gansuensis</name>
    <dbReference type="NCBI Taxonomy" id="2138300"/>
    <lineage>
        <taxon>Bacteria</taxon>
        <taxon>Bacillati</taxon>
        <taxon>Actinomycetota</taxon>
        <taxon>Actinomycetes</taxon>
        <taxon>Propionibacteriales</taxon>
        <taxon>Nocardioidaceae</taxon>
        <taxon>Nocardioides</taxon>
    </lineage>
</organism>
<dbReference type="PANTHER" id="PTHR43434:SF1">
    <property type="entry name" value="PHOSPHOGLYCOLATE PHOSPHATASE"/>
    <property type="match status" value="1"/>
</dbReference>
<reference evidence="1 2" key="1">
    <citation type="submission" date="2018-04" db="EMBL/GenBank/DDBJ databases">
        <title>Genome of Nocardioides gansuensis WSJ-1.</title>
        <authorList>
            <person name="Wu S."/>
            <person name="Wang G."/>
        </authorList>
    </citation>
    <scope>NUCLEOTIDE SEQUENCE [LARGE SCALE GENOMIC DNA]</scope>
    <source>
        <strain evidence="1 2">WSJ-1</strain>
    </source>
</reference>
<dbReference type="PANTHER" id="PTHR43434">
    <property type="entry name" value="PHOSPHOGLYCOLATE PHOSPHATASE"/>
    <property type="match status" value="1"/>
</dbReference>
<dbReference type="Gene3D" id="3.40.50.1000">
    <property type="entry name" value="HAD superfamily/HAD-like"/>
    <property type="match status" value="1"/>
</dbReference>
<dbReference type="AlphaFoldDB" id="A0A2T8F4V2"/>
<protein>
    <recommendedName>
        <fullName evidence="3">Haloacid dehalogenase</fullName>
    </recommendedName>
</protein>
<keyword evidence="2" id="KW-1185">Reference proteome</keyword>
<evidence type="ECO:0000313" key="2">
    <source>
        <dbReference type="Proteomes" id="UP000246018"/>
    </source>
</evidence>
<dbReference type="GO" id="GO:0008967">
    <property type="term" value="F:phosphoglycolate phosphatase activity"/>
    <property type="evidence" value="ECO:0007669"/>
    <property type="project" value="TreeGrafter"/>
</dbReference>
<dbReference type="InterPro" id="IPR036412">
    <property type="entry name" value="HAD-like_sf"/>
</dbReference>
<gene>
    <name evidence="1" type="ORF">DDE18_21610</name>
</gene>